<dbReference type="PANTHER" id="PTHR31891">
    <property type="entry name" value="FORMAMIDASE C869.04-RELATED"/>
    <property type="match status" value="1"/>
</dbReference>
<evidence type="ECO:0000313" key="2">
    <source>
        <dbReference type="Proteomes" id="UP000290289"/>
    </source>
</evidence>
<proteinExistence type="predicted"/>
<dbReference type="GO" id="GO:0016811">
    <property type="term" value="F:hydrolase activity, acting on carbon-nitrogen (but not peptide) bonds, in linear amides"/>
    <property type="evidence" value="ECO:0007669"/>
    <property type="project" value="InterPro"/>
</dbReference>
<protein>
    <recommendedName>
        <fullName evidence="3">Formamidase</fullName>
    </recommendedName>
</protein>
<dbReference type="InterPro" id="IPR004304">
    <property type="entry name" value="FmdA_AmdA"/>
</dbReference>
<dbReference type="STRING" id="3750.A0A498KIR8"/>
<gene>
    <name evidence="1" type="ORF">DVH24_026207</name>
</gene>
<dbReference type="Proteomes" id="UP000290289">
    <property type="component" value="Chromosome 2"/>
</dbReference>
<keyword evidence="2" id="KW-1185">Reference proteome</keyword>
<organism evidence="1 2">
    <name type="scientific">Malus domestica</name>
    <name type="common">Apple</name>
    <name type="synonym">Pyrus malus</name>
    <dbReference type="NCBI Taxonomy" id="3750"/>
    <lineage>
        <taxon>Eukaryota</taxon>
        <taxon>Viridiplantae</taxon>
        <taxon>Streptophyta</taxon>
        <taxon>Embryophyta</taxon>
        <taxon>Tracheophyta</taxon>
        <taxon>Spermatophyta</taxon>
        <taxon>Magnoliopsida</taxon>
        <taxon>eudicotyledons</taxon>
        <taxon>Gunneridae</taxon>
        <taxon>Pentapetalae</taxon>
        <taxon>rosids</taxon>
        <taxon>fabids</taxon>
        <taxon>Rosales</taxon>
        <taxon>Rosaceae</taxon>
        <taxon>Amygdaloideae</taxon>
        <taxon>Maleae</taxon>
        <taxon>Malus</taxon>
    </lineage>
</organism>
<evidence type="ECO:0008006" key="3">
    <source>
        <dbReference type="Google" id="ProtNLM"/>
    </source>
</evidence>
<name>A0A498KIR8_MALDO</name>
<dbReference type="AlphaFoldDB" id="A0A498KIR8"/>
<reference evidence="1 2" key="1">
    <citation type="submission" date="2018-10" db="EMBL/GenBank/DDBJ databases">
        <title>A high-quality apple genome assembly.</title>
        <authorList>
            <person name="Hu J."/>
        </authorList>
    </citation>
    <scope>NUCLEOTIDE SEQUENCE [LARGE SCALE GENOMIC DNA]</scope>
    <source>
        <strain evidence="2">cv. HFTH1</strain>
        <tissue evidence="1">Young leaf</tissue>
    </source>
</reference>
<dbReference type="EMBL" id="RDQH01000328">
    <property type="protein sequence ID" value="RXI07071.1"/>
    <property type="molecule type" value="Genomic_DNA"/>
</dbReference>
<comment type="caution">
    <text evidence="1">The sequence shown here is derived from an EMBL/GenBank/DDBJ whole genome shotgun (WGS) entry which is preliminary data.</text>
</comment>
<dbReference type="PANTHER" id="PTHR31891:SF8">
    <property type="entry name" value="FORMAMIDASE"/>
    <property type="match status" value="1"/>
</dbReference>
<sequence>MAFYGPRLVVPIDVKKKPWEQKLPLHNRWHPNIPPVAEVAAGEVFRVEMVDFSGGGITKEYTAEDIKYFDPSIAHYLSGPIRILGTDGIPAQPGDLLVVEICNLGPLPGDEWGFTATFDRENGGCFLTDHFPSATKAIWYFEGIYAYSPHIPGVRFPALIHSGLVGTAPPMELLNIWNARQRELEENGLKSKSQGDGEISLCGAIEMSGFLELKYKFHISSLNVTISKPGALCEIIRGGMKEYLTPMGPTPLHVNPIFETGLIEPRFSEWLVFEGISVDESGKQHYLDATVAYKPAVLNAIDYLSKFGYSKEQVFDLSLYHIDDSPQTHNHKHTPRHRKTCLPKYIIVVFHTDMAYVIYQSYLLLSCCPCEGRISGIVDSPNAVATIAIPTSIFDQDIRPKENKVPVGPWIVRKPDVLKCTYDGNLPTTRNPSSAT</sequence>
<dbReference type="SUPFAM" id="SSF141130">
    <property type="entry name" value="Acetamidase/Formamidase-like"/>
    <property type="match status" value="1"/>
</dbReference>
<accession>A0A498KIR8</accession>
<evidence type="ECO:0000313" key="1">
    <source>
        <dbReference type="EMBL" id="RXI07071.1"/>
    </source>
</evidence>
<dbReference type="Pfam" id="PF03069">
    <property type="entry name" value="FmdA_AmdA"/>
    <property type="match status" value="3"/>
</dbReference>
<dbReference type="Gene3D" id="2.60.120.580">
    <property type="entry name" value="Acetamidase/Formamidase-like domains"/>
    <property type="match status" value="1"/>
</dbReference>